<evidence type="ECO:0000256" key="2">
    <source>
        <dbReference type="ARBA" id="ARBA00007362"/>
    </source>
</evidence>
<evidence type="ECO:0000313" key="8">
    <source>
        <dbReference type="EMBL" id="TYS74404.1"/>
    </source>
</evidence>
<organism evidence="8 9">
    <name type="scientific">Sutcliffiella horikoshii</name>
    <dbReference type="NCBI Taxonomy" id="79883"/>
    <lineage>
        <taxon>Bacteria</taxon>
        <taxon>Bacillati</taxon>
        <taxon>Bacillota</taxon>
        <taxon>Bacilli</taxon>
        <taxon>Bacillales</taxon>
        <taxon>Bacillaceae</taxon>
        <taxon>Sutcliffiella</taxon>
    </lineage>
</organism>
<sequence>MNKGILLAIASSLTFSIMNVFVKAASETIPVSEIVFFRSFIGAFLIFLLTRKTKVALSKKGVPMLVLRGALGALYLLAYFFTIAHIPLGDASILAHLSPFFAIMLSGYFLKEKMNRNMVMLFPLFIVGAILLINPFSYDSYTVYALVGVFSAFLAACAATSIRYLSTRHHKYEIVFYFLASGALVSLPLMWNEFVWPTPLGWFYLLCIGVVSLIGQLVLTSAFTHENIMVVEVVRYIGIFFNVMWGFVFWGETLGVFSFVGGALIIGASIALSKQKMPEAKIKPSLQRLNR</sequence>
<evidence type="ECO:0000256" key="6">
    <source>
        <dbReference type="SAM" id="Phobius"/>
    </source>
</evidence>
<dbReference type="InterPro" id="IPR000620">
    <property type="entry name" value="EamA_dom"/>
</dbReference>
<accession>A0A5D4TJS9</accession>
<feature type="transmembrane region" description="Helical" evidence="6">
    <location>
        <begin position="256"/>
        <end position="273"/>
    </location>
</feature>
<comment type="subcellular location">
    <subcellularLocation>
        <location evidence="1">Endomembrane system</location>
        <topology evidence="1">Multi-pass membrane protein</topology>
    </subcellularLocation>
</comment>
<feature type="transmembrane region" description="Helical" evidence="6">
    <location>
        <begin position="62"/>
        <end position="81"/>
    </location>
</feature>
<evidence type="ECO:0000256" key="3">
    <source>
        <dbReference type="ARBA" id="ARBA00022692"/>
    </source>
</evidence>
<keyword evidence="5 6" id="KW-0472">Membrane</keyword>
<evidence type="ECO:0000259" key="7">
    <source>
        <dbReference type="Pfam" id="PF00892"/>
    </source>
</evidence>
<dbReference type="Pfam" id="PF00892">
    <property type="entry name" value="EamA"/>
    <property type="match status" value="2"/>
</dbReference>
<dbReference type="RefSeq" id="WP_148978196.1">
    <property type="nucleotide sequence ID" value="NZ_JBNILM010000001.1"/>
</dbReference>
<dbReference type="PANTHER" id="PTHR22911">
    <property type="entry name" value="ACYL-MALONYL CONDENSING ENZYME-RELATED"/>
    <property type="match status" value="1"/>
</dbReference>
<dbReference type="SUPFAM" id="SSF103481">
    <property type="entry name" value="Multidrug resistance efflux transporter EmrE"/>
    <property type="match status" value="2"/>
</dbReference>
<gene>
    <name evidence="8" type="ORF">FZC75_01500</name>
</gene>
<feature type="transmembrane region" description="Helical" evidence="6">
    <location>
        <begin position="174"/>
        <end position="191"/>
    </location>
</feature>
<feature type="transmembrane region" description="Helical" evidence="6">
    <location>
        <begin position="143"/>
        <end position="162"/>
    </location>
</feature>
<evidence type="ECO:0000256" key="1">
    <source>
        <dbReference type="ARBA" id="ARBA00004127"/>
    </source>
</evidence>
<dbReference type="Proteomes" id="UP000324517">
    <property type="component" value="Unassembled WGS sequence"/>
</dbReference>
<evidence type="ECO:0000256" key="5">
    <source>
        <dbReference type="ARBA" id="ARBA00023136"/>
    </source>
</evidence>
<evidence type="ECO:0000313" key="9">
    <source>
        <dbReference type="Proteomes" id="UP000324517"/>
    </source>
</evidence>
<dbReference type="PANTHER" id="PTHR22911:SF6">
    <property type="entry name" value="SOLUTE CARRIER FAMILY 35 MEMBER G1"/>
    <property type="match status" value="1"/>
</dbReference>
<dbReference type="OrthoDB" id="9813604at2"/>
<name>A0A5D4TJS9_9BACI</name>
<dbReference type="EMBL" id="VTET01000001">
    <property type="protein sequence ID" value="TYS74404.1"/>
    <property type="molecule type" value="Genomic_DNA"/>
</dbReference>
<dbReference type="GO" id="GO:0016020">
    <property type="term" value="C:membrane"/>
    <property type="evidence" value="ECO:0007669"/>
    <property type="project" value="UniProtKB-SubCell"/>
</dbReference>
<feature type="transmembrane region" description="Helical" evidence="6">
    <location>
        <begin position="34"/>
        <end position="50"/>
    </location>
</feature>
<comment type="caution">
    <text evidence="8">The sequence shown here is derived from an EMBL/GenBank/DDBJ whole genome shotgun (WGS) entry which is preliminary data.</text>
</comment>
<dbReference type="AlphaFoldDB" id="A0A5D4TJS9"/>
<keyword evidence="3 6" id="KW-0812">Transmembrane</keyword>
<proteinExistence type="inferred from homology"/>
<dbReference type="InterPro" id="IPR037185">
    <property type="entry name" value="EmrE-like"/>
</dbReference>
<evidence type="ECO:0000256" key="4">
    <source>
        <dbReference type="ARBA" id="ARBA00022989"/>
    </source>
</evidence>
<feature type="domain" description="EamA" evidence="7">
    <location>
        <begin position="3"/>
        <end position="133"/>
    </location>
</feature>
<feature type="transmembrane region" description="Helical" evidence="6">
    <location>
        <begin position="117"/>
        <end position="137"/>
    </location>
</feature>
<feature type="transmembrane region" description="Helical" evidence="6">
    <location>
        <begin position="233"/>
        <end position="250"/>
    </location>
</feature>
<protein>
    <submittedName>
        <fullName evidence="8">DMT family transporter</fullName>
    </submittedName>
</protein>
<comment type="similarity">
    <text evidence="2">Belongs to the EamA transporter family.</text>
</comment>
<reference evidence="8 9" key="1">
    <citation type="submission" date="2019-08" db="EMBL/GenBank/DDBJ databases">
        <title>Bacillus genomes from the desert of Cuatro Cienegas, Coahuila.</title>
        <authorList>
            <person name="Olmedo-Alvarez G."/>
        </authorList>
    </citation>
    <scope>NUCLEOTIDE SEQUENCE [LARGE SCALE GENOMIC DNA]</scope>
    <source>
        <strain evidence="8 9">CH98b_3T</strain>
    </source>
</reference>
<feature type="transmembrane region" description="Helical" evidence="6">
    <location>
        <begin position="93"/>
        <end position="110"/>
    </location>
</feature>
<feature type="domain" description="EamA" evidence="7">
    <location>
        <begin position="145"/>
        <end position="271"/>
    </location>
</feature>
<feature type="transmembrane region" description="Helical" evidence="6">
    <location>
        <begin position="203"/>
        <end position="221"/>
    </location>
</feature>
<keyword evidence="4 6" id="KW-1133">Transmembrane helix</keyword>